<dbReference type="EMBL" id="CAXDID020000048">
    <property type="protein sequence ID" value="CAL6004026.1"/>
    <property type="molecule type" value="Genomic_DNA"/>
</dbReference>
<protein>
    <submittedName>
        <fullName evidence="1">Hypothetical_protein</fullName>
    </submittedName>
</protein>
<gene>
    <name evidence="1" type="ORF">HINF_LOCUS18686</name>
</gene>
<accession>A0ABP1HZX2</accession>
<keyword evidence="2" id="KW-1185">Reference proteome</keyword>
<sequence>MDLLQNNRKYSLCTQYLNLLAVKSDGTAWRNYDDSYELFQFSKISNSNLQHSFERILSMDLLMLRSLYLTFKTISHSGLKYDVNSESCFYSSSLDQYSDLQNRKTVRWAQTVSILKETSNLSHIQINQQIHPVKLNQLILTNKSLKFSKY</sequence>
<evidence type="ECO:0000313" key="2">
    <source>
        <dbReference type="Proteomes" id="UP001642409"/>
    </source>
</evidence>
<reference evidence="1 2" key="1">
    <citation type="submission" date="2024-07" db="EMBL/GenBank/DDBJ databases">
        <authorList>
            <person name="Akdeniz Z."/>
        </authorList>
    </citation>
    <scope>NUCLEOTIDE SEQUENCE [LARGE SCALE GENOMIC DNA]</scope>
</reference>
<name>A0ABP1HZX2_9EUKA</name>
<dbReference type="Proteomes" id="UP001642409">
    <property type="component" value="Unassembled WGS sequence"/>
</dbReference>
<comment type="caution">
    <text evidence="1">The sequence shown here is derived from an EMBL/GenBank/DDBJ whole genome shotgun (WGS) entry which is preliminary data.</text>
</comment>
<evidence type="ECO:0000313" key="1">
    <source>
        <dbReference type="EMBL" id="CAL6004026.1"/>
    </source>
</evidence>
<organism evidence="1 2">
    <name type="scientific">Hexamita inflata</name>
    <dbReference type="NCBI Taxonomy" id="28002"/>
    <lineage>
        <taxon>Eukaryota</taxon>
        <taxon>Metamonada</taxon>
        <taxon>Diplomonadida</taxon>
        <taxon>Hexamitidae</taxon>
        <taxon>Hexamitinae</taxon>
        <taxon>Hexamita</taxon>
    </lineage>
</organism>
<proteinExistence type="predicted"/>